<feature type="compositionally biased region" description="Basic residues" evidence="1">
    <location>
        <begin position="210"/>
        <end position="224"/>
    </location>
</feature>
<feature type="compositionally biased region" description="Polar residues" evidence="1">
    <location>
        <begin position="128"/>
        <end position="156"/>
    </location>
</feature>
<dbReference type="InParanoid" id="B0E0L3"/>
<gene>
    <name evidence="2" type="ORF">LACBIDRAFT_334864</name>
</gene>
<feature type="region of interest" description="Disordered" evidence="1">
    <location>
        <begin position="60"/>
        <end position="89"/>
    </location>
</feature>
<organism evidence="3">
    <name type="scientific">Laccaria bicolor (strain S238N-H82 / ATCC MYA-4686)</name>
    <name type="common">Bicoloured deceiver</name>
    <name type="synonym">Laccaria laccata var. bicolor</name>
    <dbReference type="NCBI Taxonomy" id="486041"/>
    <lineage>
        <taxon>Eukaryota</taxon>
        <taxon>Fungi</taxon>
        <taxon>Dikarya</taxon>
        <taxon>Basidiomycota</taxon>
        <taxon>Agaricomycotina</taxon>
        <taxon>Agaricomycetes</taxon>
        <taxon>Agaricomycetidae</taxon>
        <taxon>Agaricales</taxon>
        <taxon>Agaricineae</taxon>
        <taxon>Hydnangiaceae</taxon>
        <taxon>Laccaria</taxon>
    </lineage>
</organism>
<sequence length="267" mass="28972">MVDTQSSSLGTNSTILGTFTGLHALGFQPSNSKSVVNPLSGLLPLGADPVAQLATHELSPNAASSFRPSLPAASQDPHQPPPTTSSSSLLGRLRSLSSTDRPHTTAVPLAQRLRDPAPLIDRVAPPASLSQRLQSPSPEFVQGSSLRPFQSNSTRSLHQRLANKEEEGEPSDREENVPTSRARRSRRAGRKQKEEDEQQIREGKQPAPGKGKRRDRRDRAISRHKTTIILLTSSCDESTVSTAGKTKGIREPVLWVNEGLPRTSRQP</sequence>
<dbReference type="RefSeq" id="XP_001889748.1">
    <property type="nucleotide sequence ID" value="XM_001889713.1"/>
</dbReference>
<feature type="compositionally biased region" description="Basic and acidic residues" evidence="1">
    <location>
        <begin position="162"/>
        <end position="176"/>
    </location>
</feature>
<dbReference type="KEGG" id="lbc:LACBIDRAFT_334864"/>
<feature type="compositionally biased region" description="Basic residues" evidence="1">
    <location>
        <begin position="181"/>
        <end position="190"/>
    </location>
</feature>
<accession>B0E0L3</accession>
<feature type="region of interest" description="Disordered" evidence="1">
    <location>
        <begin position="126"/>
        <end position="224"/>
    </location>
</feature>
<evidence type="ECO:0000313" key="2">
    <source>
        <dbReference type="EMBL" id="EDQ99637.1"/>
    </source>
</evidence>
<dbReference type="Proteomes" id="UP000001194">
    <property type="component" value="Unassembled WGS sequence"/>
</dbReference>
<evidence type="ECO:0000256" key="1">
    <source>
        <dbReference type="SAM" id="MobiDB-lite"/>
    </source>
</evidence>
<feature type="compositionally biased region" description="Basic and acidic residues" evidence="1">
    <location>
        <begin position="191"/>
        <end position="204"/>
    </location>
</feature>
<dbReference type="GeneID" id="6085395"/>
<name>B0E0L3_LACBS</name>
<dbReference type="HOGENOM" id="CLU_1042320_0_0_1"/>
<protein>
    <submittedName>
        <fullName evidence="2">Predicted protein</fullName>
    </submittedName>
</protein>
<dbReference type="EMBL" id="DS547161">
    <property type="protein sequence ID" value="EDQ99637.1"/>
    <property type="molecule type" value="Genomic_DNA"/>
</dbReference>
<reference evidence="2 3" key="1">
    <citation type="journal article" date="2008" name="Nature">
        <title>The genome of Laccaria bicolor provides insights into mycorrhizal symbiosis.</title>
        <authorList>
            <person name="Martin F."/>
            <person name="Aerts A."/>
            <person name="Ahren D."/>
            <person name="Brun A."/>
            <person name="Danchin E.G.J."/>
            <person name="Duchaussoy F."/>
            <person name="Gibon J."/>
            <person name="Kohler A."/>
            <person name="Lindquist E."/>
            <person name="Pereda V."/>
            <person name="Salamov A."/>
            <person name="Shapiro H.J."/>
            <person name="Wuyts J."/>
            <person name="Blaudez D."/>
            <person name="Buee M."/>
            <person name="Brokstein P."/>
            <person name="Canbaeck B."/>
            <person name="Cohen D."/>
            <person name="Courty P.E."/>
            <person name="Coutinho P.M."/>
            <person name="Delaruelle C."/>
            <person name="Detter J.C."/>
            <person name="Deveau A."/>
            <person name="DiFazio S."/>
            <person name="Duplessis S."/>
            <person name="Fraissinet-Tachet L."/>
            <person name="Lucic E."/>
            <person name="Frey-Klett P."/>
            <person name="Fourrey C."/>
            <person name="Feussner I."/>
            <person name="Gay G."/>
            <person name="Grimwood J."/>
            <person name="Hoegger P.J."/>
            <person name="Jain P."/>
            <person name="Kilaru S."/>
            <person name="Labbe J."/>
            <person name="Lin Y.C."/>
            <person name="Legue V."/>
            <person name="Le Tacon F."/>
            <person name="Marmeisse R."/>
            <person name="Melayah D."/>
            <person name="Montanini B."/>
            <person name="Muratet M."/>
            <person name="Nehls U."/>
            <person name="Niculita-Hirzel H."/>
            <person name="Oudot-Le Secq M.P."/>
            <person name="Peter M."/>
            <person name="Quesneville H."/>
            <person name="Rajashekar B."/>
            <person name="Reich M."/>
            <person name="Rouhier N."/>
            <person name="Schmutz J."/>
            <person name="Yin T."/>
            <person name="Chalot M."/>
            <person name="Henrissat B."/>
            <person name="Kuees U."/>
            <person name="Lucas S."/>
            <person name="Van de Peer Y."/>
            <person name="Podila G.K."/>
            <person name="Polle A."/>
            <person name="Pukkila P.J."/>
            <person name="Richardson P.M."/>
            <person name="Rouze P."/>
            <person name="Sanders I.R."/>
            <person name="Stajich J.E."/>
            <person name="Tunlid A."/>
            <person name="Tuskan G."/>
            <person name="Grigoriev I.V."/>
        </authorList>
    </citation>
    <scope>NUCLEOTIDE SEQUENCE [LARGE SCALE GENOMIC DNA]</scope>
    <source>
        <strain evidence="3">S238N-H82 / ATCC MYA-4686</strain>
    </source>
</reference>
<dbReference type="AlphaFoldDB" id="B0E0L3"/>
<keyword evidence="3" id="KW-1185">Reference proteome</keyword>
<proteinExistence type="predicted"/>
<evidence type="ECO:0000313" key="3">
    <source>
        <dbReference type="Proteomes" id="UP000001194"/>
    </source>
</evidence>